<comment type="caution">
    <text evidence="9">The sequence shown here is derived from an EMBL/GenBank/DDBJ whole genome shotgun (WGS) entry which is preliminary data.</text>
</comment>
<evidence type="ECO:0000313" key="10">
    <source>
        <dbReference type="Proteomes" id="UP000297890"/>
    </source>
</evidence>
<dbReference type="Proteomes" id="UP000297890">
    <property type="component" value="Unassembled WGS sequence"/>
</dbReference>
<dbReference type="GO" id="GO:0003841">
    <property type="term" value="F:1-acylglycerol-3-phosphate O-acyltransferase activity"/>
    <property type="evidence" value="ECO:0007669"/>
    <property type="project" value="TreeGrafter"/>
</dbReference>
<evidence type="ECO:0000313" key="9">
    <source>
        <dbReference type="EMBL" id="TFZ81981.1"/>
    </source>
</evidence>
<dbReference type="RefSeq" id="WP_135282267.1">
    <property type="nucleotide sequence ID" value="NZ_SRIO01000013.1"/>
</dbReference>
<feature type="transmembrane region" description="Helical" evidence="7">
    <location>
        <begin position="24"/>
        <end position="46"/>
    </location>
</feature>
<protein>
    <submittedName>
        <fullName evidence="9">1-acyl-sn-glycerol-3-phosphate acyltransferase</fullName>
    </submittedName>
</protein>
<evidence type="ECO:0000256" key="1">
    <source>
        <dbReference type="ARBA" id="ARBA00005189"/>
    </source>
</evidence>
<keyword evidence="3 9" id="KW-0808">Transferase</keyword>
<dbReference type="PANTHER" id="PTHR10434">
    <property type="entry name" value="1-ACYL-SN-GLYCEROL-3-PHOSPHATE ACYLTRANSFERASE"/>
    <property type="match status" value="1"/>
</dbReference>
<evidence type="ECO:0000256" key="2">
    <source>
        <dbReference type="ARBA" id="ARBA00022516"/>
    </source>
</evidence>
<dbReference type="SMART" id="SM00563">
    <property type="entry name" value="PlsC"/>
    <property type="match status" value="1"/>
</dbReference>
<evidence type="ECO:0000256" key="3">
    <source>
        <dbReference type="ARBA" id="ARBA00022679"/>
    </source>
</evidence>
<dbReference type="Pfam" id="PF01553">
    <property type="entry name" value="Acyltransferase"/>
    <property type="match status" value="1"/>
</dbReference>
<evidence type="ECO:0000256" key="7">
    <source>
        <dbReference type="SAM" id="Phobius"/>
    </source>
</evidence>
<keyword evidence="4" id="KW-0443">Lipid metabolism</keyword>
<dbReference type="SUPFAM" id="SSF69593">
    <property type="entry name" value="Glycerol-3-phosphate (1)-acyltransferase"/>
    <property type="match status" value="1"/>
</dbReference>
<evidence type="ECO:0000256" key="5">
    <source>
        <dbReference type="ARBA" id="ARBA00023315"/>
    </source>
</evidence>
<dbReference type="EMBL" id="SRIO01000013">
    <property type="protein sequence ID" value="TFZ81981.1"/>
    <property type="molecule type" value="Genomic_DNA"/>
</dbReference>
<organism evidence="9 10">
    <name type="scientific">Candidatus Macondimonas diazotrophica</name>
    <dbReference type="NCBI Taxonomy" id="2305248"/>
    <lineage>
        <taxon>Bacteria</taxon>
        <taxon>Pseudomonadati</taxon>
        <taxon>Pseudomonadota</taxon>
        <taxon>Gammaproteobacteria</taxon>
        <taxon>Chromatiales</taxon>
        <taxon>Ectothiorhodospiraceae</taxon>
        <taxon>Candidatus Macondimonas</taxon>
    </lineage>
</organism>
<keyword evidence="7" id="KW-0472">Membrane</keyword>
<evidence type="ECO:0000259" key="8">
    <source>
        <dbReference type="SMART" id="SM00563"/>
    </source>
</evidence>
<comment type="pathway">
    <text evidence="1">Lipid metabolism.</text>
</comment>
<keyword evidence="7" id="KW-0812">Transmembrane</keyword>
<evidence type="ECO:0000256" key="4">
    <source>
        <dbReference type="ARBA" id="ARBA00023098"/>
    </source>
</evidence>
<name>A0A4Z0F876_9GAMM</name>
<feature type="domain" description="Phospholipid/glycerol acyltransferase" evidence="8">
    <location>
        <begin position="79"/>
        <end position="193"/>
    </location>
</feature>
<keyword evidence="10" id="KW-1185">Reference proteome</keyword>
<dbReference type="AlphaFoldDB" id="A0A4Z0F876"/>
<feature type="region of interest" description="Disordered" evidence="6">
    <location>
        <begin position="243"/>
        <end position="262"/>
    </location>
</feature>
<keyword evidence="5 9" id="KW-0012">Acyltransferase</keyword>
<keyword evidence="2" id="KW-0444">Lipid biosynthesis</keyword>
<dbReference type="OrthoDB" id="9812274at2"/>
<evidence type="ECO:0000256" key="6">
    <source>
        <dbReference type="SAM" id="MobiDB-lite"/>
    </source>
</evidence>
<proteinExistence type="predicted"/>
<gene>
    <name evidence="9" type="ORF">E4680_10000</name>
</gene>
<dbReference type="InterPro" id="IPR002123">
    <property type="entry name" value="Plipid/glycerol_acylTrfase"/>
</dbReference>
<reference evidence="9 10" key="1">
    <citation type="journal article" date="2019" name="ISME J.">
        <title>Candidatus Macondimonas diazotrophica, a novel gammaproteobacterial genus dominating crude-oil-contaminated coastal sediments.</title>
        <authorList>
            <person name="Karthikeyan S."/>
            <person name="Konstantinidis K."/>
        </authorList>
    </citation>
    <scope>NUCLEOTIDE SEQUENCE [LARGE SCALE GENOMIC DNA]</scope>
    <source>
        <strain evidence="9 10">KTK01</strain>
    </source>
</reference>
<keyword evidence="7" id="KW-1133">Transmembrane helix</keyword>
<dbReference type="CDD" id="cd07989">
    <property type="entry name" value="LPLAT_AGPAT-like"/>
    <property type="match status" value="1"/>
</dbReference>
<dbReference type="PANTHER" id="PTHR10434:SF64">
    <property type="entry name" value="1-ACYL-SN-GLYCEROL-3-PHOSPHATE ACYLTRANSFERASE-RELATED"/>
    <property type="match status" value="1"/>
</dbReference>
<sequence>MLPARTMLIPLKSRLSTLYNLWCWLWFLFVLTTFGLMILILPGLRLRQHIARLGMRFTWTLCRLRPTVSGLAHLPSGTAIVVANHVSYLDGLLLTGVLPAGYVFVAKHEMSQVPLASWLLRRLGIAFVNREKPAQGARDARSILRRAQQGTSFAFFPEGTIPRGGALGPFRLGAFLTAAELQCPVVPISLEGTERVMPDDHRWRVYHHPIRVRIHAPIHPKGRNRPDLAWLRDQARMRIARSLEAEASPHHAESARRDRNTG</sequence>
<accession>A0A4Z0F876</accession>
<dbReference type="GO" id="GO:0006654">
    <property type="term" value="P:phosphatidic acid biosynthetic process"/>
    <property type="evidence" value="ECO:0007669"/>
    <property type="project" value="TreeGrafter"/>
</dbReference>